<feature type="compositionally biased region" description="Basic and acidic residues" evidence="1">
    <location>
        <begin position="119"/>
        <end position="132"/>
    </location>
</feature>
<name>A0A8X7P1T0_BRACI</name>
<dbReference type="EMBL" id="JAAMPC010000296">
    <property type="protein sequence ID" value="KAG2242960.1"/>
    <property type="molecule type" value="Genomic_DNA"/>
</dbReference>
<evidence type="ECO:0000256" key="2">
    <source>
        <dbReference type="SAM" id="Phobius"/>
    </source>
</evidence>
<dbReference type="AlphaFoldDB" id="A0A8X7P1T0"/>
<protein>
    <submittedName>
        <fullName evidence="3">Uncharacterized protein</fullName>
    </submittedName>
</protein>
<evidence type="ECO:0000256" key="1">
    <source>
        <dbReference type="SAM" id="MobiDB-lite"/>
    </source>
</evidence>
<keyword evidence="2" id="KW-0812">Transmembrane</keyword>
<sequence>MIGSGKASETLLMLYAPFMGIGILATLRGLVSRSTKSTGSVDKRSSTVKPRRNLSIEYQNLALVVLLLNESDYIAMVRQQRASKVHEDRYPSYETSQHHRGKYELVKRDMLDPPSYLRRRSDISGKATPKTE</sequence>
<reference evidence="3 4" key="1">
    <citation type="submission" date="2020-02" db="EMBL/GenBank/DDBJ databases">
        <authorList>
            <person name="Ma Q."/>
            <person name="Huang Y."/>
            <person name="Song X."/>
            <person name="Pei D."/>
        </authorList>
    </citation>
    <scope>NUCLEOTIDE SEQUENCE [LARGE SCALE GENOMIC DNA]</scope>
    <source>
        <strain evidence="3">Sxm20200214</strain>
        <tissue evidence="3">Leaf</tissue>
    </source>
</reference>
<accession>A0A8X7P1T0</accession>
<keyword evidence="4" id="KW-1185">Reference proteome</keyword>
<dbReference type="Proteomes" id="UP000886595">
    <property type="component" value="Unassembled WGS sequence"/>
</dbReference>
<organism evidence="3 4">
    <name type="scientific">Brassica carinata</name>
    <name type="common">Ethiopian mustard</name>
    <name type="synonym">Abyssinian cabbage</name>
    <dbReference type="NCBI Taxonomy" id="52824"/>
    <lineage>
        <taxon>Eukaryota</taxon>
        <taxon>Viridiplantae</taxon>
        <taxon>Streptophyta</taxon>
        <taxon>Embryophyta</taxon>
        <taxon>Tracheophyta</taxon>
        <taxon>Spermatophyta</taxon>
        <taxon>Magnoliopsida</taxon>
        <taxon>eudicotyledons</taxon>
        <taxon>Gunneridae</taxon>
        <taxon>Pentapetalae</taxon>
        <taxon>rosids</taxon>
        <taxon>malvids</taxon>
        <taxon>Brassicales</taxon>
        <taxon>Brassicaceae</taxon>
        <taxon>Brassiceae</taxon>
        <taxon>Brassica</taxon>
    </lineage>
</organism>
<feature type="compositionally biased region" description="Basic and acidic residues" evidence="1">
    <location>
        <begin position="102"/>
        <end position="111"/>
    </location>
</feature>
<evidence type="ECO:0000313" key="3">
    <source>
        <dbReference type="EMBL" id="KAG2242960.1"/>
    </source>
</evidence>
<proteinExistence type="predicted"/>
<keyword evidence="2" id="KW-1133">Transmembrane helix</keyword>
<feature type="region of interest" description="Disordered" evidence="1">
    <location>
        <begin position="85"/>
        <end position="132"/>
    </location>
</feature>
<feature type="transmembrane region" description="Helical" evidence="2">
    <location>
        <begin position="12"/>
        <end position="31"/>
    </location>
</feature>
<keyword evidence="2" id="KW-0472">Membrane</keyword>
<comment type="caution">
    <text evidence="3">The sequence shown here is derived from an EMBL/GenBank/DDBJ whole genome shotgun (WGS) entry which is preliminary data.</text>
</comment>
<gene>
    <name evidence="3" type="ORF">Bca52824_095197</name>
</gene>
<evidence type="ECO:0000313" key="4">
    <source>
        <dbReference type="Proteomes" id="UP000886595"/>
    </source>
</evidence>